<dbReference type="Pfam" id="PF17836">
    <property type="entry name" value="PglD_N"/>
    <property type="match status" value="1"/>
</dbReference>
<dbReference type="InterPro" id="IPR041561">
    <property type="entry name" value="PglD_N"/>
</dbReference>
<evidence type="ECO:0000256" key="2">
    <source>
        <dbReference type="PIRSR" id="PIRSR620019-2"/>
    </source>
</evidence>
<dbReference type="Proteomes" id="UP000557217">
    <property type="component" value="Unassembled WGS sequence"/>
</dbReference>
<feature type="binding site" evidence="2">
    <location>
        <position position="67"/>
    </location>
    <ligand>
        <name>substrate</name>
    </ligand>
</feature>
<feature type="site" description="Increases basicity of active site His" evidence="1">
    <location>
        <position position="138"/>
    </location>
</feature>
<evidence type="ECO:0000313" key="5">
    <source>
        <dbReference type="Proteomes" id="UP000557217"/>
    </source>
</evidence>
<dbReference type="Gene3D" id="2.160.10.10">
    <property type="entry name" value="Hexapeptide repeat proteins"/>
    <property type="match status" value="1"/>
</dbReference>
<keyword evidence="4" id="KW-0012">Acyltransferase</keyword>
<dbReference type="PANTHER" id="PTHR43300:SF7">
    <property type="entry name" value="UDP-N-ACETYLBACILLOSAMINE N-ACETYLTRANSFERASE"/>
    <property type="match status" value="1"/>
</dbReference>
<feature type="active site" description="Proton acceptor" evidence="1">
    <location>
        <position position="137"/>
    </location>
</feature>
<dbReference type="InterPro" id="IPR020019">
    <property type="entry name" value="AcTrfase_PglD-like"/>
</dbReference>
<dbReference type="GO" id="GO:0016746">
    <property type="term" value="F:acyltransferase activity"/>
    <property type="evidence" value="ECO:0007669"/>
    <property type="project" value="UniProtKB-KW"/>
</dbReference>
<dbReference type="RefSeq" id="WP_168412667.1">
    <property type="nucleotide sequence ID" value="NZ_JAAXPW010000032.1"/>
</dbReference>
<feature type="domain" description="PglD N-terminal" evidence="3">
    <location>
        <begin position="5"/>
        <end position="71"/>
    </location>
</feature>
<dbReference type="NCBIfam" id="TIGR03570">
    <property type="entry name" value="NeuD_NnaD"/>
    <property type="match status" value="1"/>
</dbReference>
<organism evidence="4 5">
    <name type="scientific">Ureibacillus thermosphaericus</name>
    <dbReference type="NCBI Taxonomy" id="51173"/>
    <lineage>
        <taxon>Bacteria</taxon>
        <taxon>Bacillati</taxon>
        <taxon>Bacillota</taxon>
        <taxon>Bacilli</taxon>
        <taxon>Bacillales</taxon>
        <taxon>Caryophanaceae</taxon>
        <taxon>Ureibacillus</taxon>
    </lineage>
</organism>
<dbReference type="AlphaFoldDB" id="A0A840PYJ9"/>
<evidence type="ECO:0000256" key="1">
    <source>
        <dbReference type="PIRSR" id="PIRSR620019-1"/>
    </source>
</evidence>
<protein>
    <submittedName>
        <fullName evidence="4">UDP-perosamine 4-acetyltransferase</fullName>
        <ecNumber evidence="4">2.3.1.-</ecNumber>
    </submittedName>
</protein>
<proteinExistence type="predicted"/>
<dbReference type="SUPFAM" id="SSF51161">
    <property type="entry name" value="Trimeric LpxA-like enzymes"/>
    <property type="match status" value="1"/>
</dbReference>
<keyword evidence="5" id="KW-1185">Reference proteome</keyword>
<dbReference type="Pfam" id="PF00132">
    <property type="entry name" value="Hexapep"/>
    <property type="match status" value="1"/>
</dbReference>
<dbReference type="Gene3D" id="3.40.50.20">
    <property type="match status" value="1"/>
</dbReference>
<gene>
    <name evidence="4" type="ORF">HNR36_002124</name>
</gene>
<evidence type="ECO:0000313" key="4">
    <source>
        <dbReference type="EMBL" id="MBB5149732.1"/>
    </source>
</evidence>
<reference evidence="4 5" key="1">
    <citation type="submission" date="2020-08" db="EMBL/GenBank/DDBJ databases">
        <title>Genomic Encyclopedia of Type Strains, Phase IV (KMG-IV): sequencing the most valuable type-strain genomes for metagenomic binning, comparative biology and taxonomic classification.</title>
        <authorList>
            <person name="Goeker M."/>
        </authorList>
    </citation>
    <scope>NUCLEOTIDE SEQUENCE [LARGE SCALE GENOMIC DNA]</scope>
    <source>
        <strain evidence="4 5">DSM 10633</strain>
    </source>
</reference>
<dbReference type="PANTHER" id="PTHR43300">
    <property type="entry name" value="ACETYLTRANSFERASE"/>
    <property type="match status" value="1"/>
</dbReference>
<name>A0A840PYJ9_URETH</name>
<dbReference type="InterPro" id="IPR001451">
    <property type="entry name" value="Hexapep"/>
</dbReference>
<dbReference type="CDD" id="cd03360">
    <property type="entry name" value="LbH_AT_putative"/>
    <property type="match status" value="1"/>
</dbReference>
<dbReference type="EMBL" id="JACHGZ010000027">
    <property type="protein sequence ID" value="MBB5149732.1"/>
    <property type="molecule type" value="Genomic_DNA"/>
</dbReference>
<keyword evidence="4" id="KW-0808">Transferase</keyword>
<accession>A0A840PYJ9</accession>
<dbReference type="InterPro" id="IPR050179">
    <property type="entry name" value="Trans_hexapeptide_repeat"/>
</dbReference>
<dbReference type="InterPro" id="IPR011004">
    <property type="entry name" value="Trimer_LpxA-like_sf"/>
</dbReference>
<evidence type="ECO:0000259" key="3">
    <source>
        <dbReference type="Pfam" id="PF17836"/>
    </source>
</evidence>
<sequence length="207" mass="21825">MNKPIIILGNGGHASVLTEILLSQNRKIIGFTAPDMEENQFQIPYLGNDETILQYDSNKVELVLGIGSISVSNHRRRLFELFTNKQYTFANVIHPSAIIAPSVKLGQGVQIMAGAIIQTNSFVADNTIVNTGAKIDHDCGIGAHVHLAPGTTLSGEVKIGEGTHVGTGATIIQGITIGNHCLIGAGAVVIHNIKHGVKAVGVPAKEV</sequence>
<dbReference type="EC" id="2.3.1.-" evidence="4"/>
<feature type="binding site" evidence="2">
    <location>
        <position position="146"/>
    </location>
    <ligand>
        <name>acetyl-CoA</name>
        <dbReference type="ChEBI" id="CHEBI:57288"/>
    </ligand>
</feature>
<comment type="caution">
    <text evidence="4">The sequence shown here is derived from an EMBL/GenBank/DDBJ whole genome shotgun (WGS) entry which is preliminary data.</text>
</comment>